<evidence type="ECO:0000256" key="1">
    <source>
        <dbReference type="SAM" id="Phobius"/>
    </source>
</evidence>
<keyword evidence="1" id="KW-0472">Membrane</keyword>
<dbReference type="AlphaFoldDB" id="A0A8S1DKI9"/>
<name>A0A8S1DKI9_9INSE</name>
<comment type="caution">
    <text evidence="2">The sequence shown here is derived from an EMBL/GenBank/DDBJ whole genome shotgun (WGS) entry which is preliminary data.</text>
</comment>
<evidence type="ECO:0000313" key="3">
    <source>
        <dbReference type="Proteomes" id="UP000494165"/>
    </source>
</evidence>
<evidence type="ECO:0000313" key="2">
    <source>
        <dbReference type="EMBL" id="CAB3383068.1"/>
    </source>
</evidence>
<sequence>MNQNNENSCLIRLSDLIRIFIRIFSTSVCLFFAYYYTGHLDGFSSTEIFSAFVQLQVKFTMPTIGMALILTGIMGQIRQTVGRRRRAQ</sequence>
<dbReference type="EMBL" id="CADEPI010000294">
    <property type="protein sequence ID" value="CAB3383068.1"/>
    <property type="molecule type" value="Genomic_DNA"/>
</dbReference>
<keyword evidence="1" id="KW-1133">Transmembrane helix</keyword>
<accession>A0A8S1DKI9</accession>
<feature type="transmembrane region" description="Helical" evidence="1">
    <location>
        <begin position="20"/>
        <end position="37"/>
    </location>
</feature>
<keyword evidence="3" id="KW-1185">Reference proteome</keyword>
<gene>
    <name evidence="2" type="ORF">CLODIP_2_CD06341</name>
</gene>
<organism evidence="2 3">
    <name type="scientific">Cloeon dipterum</name>
    <dbReference type="NCBI Taxonomy" id="197152"/>
    <lineage>
        <taxon>Eukaryota</taxon>
        <taxon>Metazoa</taxon>
        <taxon>Ecdysozoa</taxon>
        <taxon>Arthropoda</taxon>
        <taxon>Hexapoda</taxon>
        <taxon>Insecta</taxon>
        <taxon>Pterygota</taxon>
        <taxon>Palaeoptera</taxon>
        <taxon>Ephemeroptera</taxon>
        <taxon>Pisciforma</taxon>
        <taxon>Baetidae</taxon>
        <taxon>Cloeon</taxon>
    </lineage>
</organism>
<feature type="transmembrane region" description="Helical" evidence="1">
    <location>
        <begin position="57"/>
        <end position="77"/>
    </location>
</feature>
<protein>
    <submittedName>
        <fullName evidence="2">Uncharacterized protein</fullName>
    </submittedName>
</protein>
<reference evidence="2 3" key="1">
    <citation type="submission" date="2020-04" db="EMBL/GenBank/DDBJ databases">
        <authorList>
            <person name="Alioto T."/>
            <person name="Alioto T."/>
            <person name="Gomez Garrido J."/>
        </authorList>
    </citation>
    <scope>NUCLEOTIDE SEQUENCE [LARGE SCALE GENOMIC DNA]</scope>
</reference>
<keyword evidence="1" id="KW-0812">Transmembrane</keyword>
<dbReference type="Proteomes" id="UP000494165">
    <property type="component" value="Unassembled WGS sequence"/>
</dbReference>
<proteinExistence type="predicted"/>